<evidence type="ECO:0000256" key="3">
    <source>
        <dbReference type="ARBA" id="ARBA00022737"/>
    </source>
</evidence>
<dbReference type="GO" id="GO:0010975">
    <property type="term" value="P:regulation of neuron projection development"/>
    <property type="evidence" value="ECO:0007669"/>
    <property type="project" value="TreeGrafter"/>
</dbReference>
<dbReference type="Proteomes" id="UP001497482">
    <property type="component" value="Chromosome 15"/>
</dbReference>
<dbReference type="Pfam" id="PF20742">
    <property type="entry name" value="DUF5580_M"/>
    <property type="match status" value="1"/>
</dbReference>
<dbReference type="InterPro" id="IPR049246">
    <property type="entry name" value="DUF5580_M"/>
</dbReference>
<evidence type="ECO:0000256" key="9">
    <source>
        <dbReference type="ARBA" id="ARBA00039880"/>
    </source>
</evidence>
<comment type="function">
    <text evidence="8">Microtubule inner protein (MIP) part of the dynein-decorated doublet microtubules (DMTs) in cilia axoneme, which is required for motile cilia beating.</text>
</comment>
<gene>
    <name evidence="12" type="ORF">KC01_LOCUS13148</name>
</gene>
<dbReference type="InterPro" id="IPR006602">
    <property type="entry name" value="DM10_dom"/>
</dbReference>
<evidence type="ECO:0000256" key="2">
    <source>
        <dbReference type="ARBA" id="ARBA00022490"/>
    </source>
</evidence>
<evidence type="ECO:0000256" key="5">
    <source>
        <dbReference type="ARBA" id="ARBA00023069"/>
    </source>
</evidence>
<evidence type="ECO:0000256" key="7">
    <source>
        <dbReference type="ARBA" id="ARBA00023273"/>
    </source>
</evidence>
<evidence type="ECO:0000256" key="4">
    <source>
        <dbReference type="ARBA" id="ARBA00022846"/>
    </source>
</evidence>
<keyword evidence="5" id="KW-0969">Cilium</keyword>
<dbReference type="GO" id="GO:0005509">
    <property type="term" value="F:calcium ion binding"/>
    <property type="evidence" value="ECO:0007669"/>
    <property type="project" value="InterPro"/>
</dbReference>
<name>A0AAV2JY64_KNICA</name>
<sequence length="745" mass="85429">MASLPKFPNKYLGRENFHKSHHFDISNEVAMFVGGEKPGIGGEQLSDQKTTSKYSVYPKGSGSDLPSWVAFDKQVLCFDAYFEETVPLVNEERIRKCKIMFYLEDDTIKVVEPEFKNSGISQGILIRRHRVPLPPPNDGQFYNIFHFNINQEIVLYSRKFTITNCDTFTRNFITNLGVRLNEPTTLPVDPYSQLREDMEKNMKPLRPYERKNTLKQFFDNDNKVLRFYCYWDGRESPFGDVREWILHYFLVDDTIEILEVFTPNSGQDHVPKFLRRGKLPKTPSQLPPPGAVTDRTVLNVFNSSNQGPRYILDNLKTGAINENFYKDCDLRIGTELNVWGRRVIITDCDDFTKNYYSCKYAIEDFTPVQYKVPAAPKPPRHVPPYNGFGSEEDSLSSCQGVLPKPPRKDLLKCMEKDRFGLESNVFNFVAKMMTDDPVDKDRLFIISLYLSDDTISVFERAKPNSGVLGGKFLGRTRVKKPGQEVFKSELSKYFTAQDFFVGAVLHINHINFKLINADEYTLNYMEKHPEEFAKANVGNILSKLRSVPDDKHKEVKTFLALSDPSNSGFIHYDSLRGMLMGLDYGLSEHEVLVLARSFSEHEQSGLDLSLMLAVAQDFLRKKHFEEFPEMTKAFAHHDRHKTGHLSLKETRTICKAFRLPLPENLLTSLLEKFAQDDKIEYQAYIAALNWLEHPAAPVMPDDILKVNFKTAQDFGEVQRNVNYASMLQDVFSGPLTNTDPTTAAS</sequence>
<evidence type="ECO:0000259" key="10">
    <source>
        <dbReference type="PROSITE" id="PS50222"/>
    </source>
</evidence>
<keyword evidence="4" id="KW-0282">Flagellum</keyword>
<evidence type="ECO:0000259" key="11">
    <source>
        <dbReference type="PROSITE" id="PS51336"/>
    </source>
</evidence>
<dbReference type="EMBL" id="OZ035837">
    <property type="protein sequence ID" value="CAL1582571.1"/>
    <property type="molecule type" value="Genomic_DNA"/>
</dbReference>
<dbReference type="GO" id="GO:0005874">
    <property type="term" value="C:microtubule"/>
    <property type="evidence" value="ECO:0007669"/>
    <property type="project" value="TreeGrafter"/>
</dbReference>
<keyword evidence="3" id="KW-0677">Repeat</keyword>
<feature type="domain" description="EF-hand" evidence="10">
    <location>
        <begin position="625"/>
        <end position="660"/>
    </location>
</feature>
<evidence type="ECO:0000313" key="12">
    <source>
        <dbReference type="EMBL" id="CAL1582571.1"/>
    </source>
</evidence>
<evidence type="ECO:0000256" key="6">
    <source>
        <dbReference type="ARBA" id="ARBA00023212"/>
    </source>
</evidence>
<dbReference type="InterPro" id="IPR002048">
    <property type="entry name" value="EF_hand_dom"/>
</dbReference>
<evidence type="ECO:0000256" key="8">
    <source>
        <dbReference type="ARBA" id="ARBA00035003"/>
    </source>
</evidence>
<keyword evidence="2" id="KW-0963">Cytoplasm</keyword>
<accession>A0AAV2JY64</accession>
<organism evidence="12 13">
    <name type="scientific">Knipowitschia caucasica</name>
    <name type="common">Caucasian dwarf goby</name>
    <name type="synonym">Pomatoschistus caucasicus</name>
    <dbReference type="NCBI Taxonomy" id="637954"/>
    <lineage>
        <taxon>Eukaryota</taxon>
        <taxon>Metazoa</taxon>
        <taxon>Chordata</taxon>
        <taxon>Craniata</taxon>
        <taxon>Vertebrata</taxon>
        <taxon>Euteleostomi</taxon>
        <taxon>Actinopterygii</taxon>
        <taxon>Neopterygii</taxon>
        <taxon>Teleostei</taxon>
        <taxon>Neoteleostei</taxon>
        <taxon>Acanthomorphata</taxon>
        <taxon>Gobiaria</taxon>
        <taxon>Gobiiformes</taxon>
        <taxon>Gobioidei</taxon>
        <taxon>Gobiidae</taxon>
        <taxon>Gobiinae</taxon>
        <taxon>Knipowitschia</taxon>
    </lineage>
</organism>
<keyword evidence="7" id="KW-0966">Cell projection</keyword>
<evidence type="ECO:0000256" key="1">
    <source>
        <dbReference type="ARBA" id="ARBA00004611"/>
    </source>
</evidence>
<dbReference type="AlphaFoldDB" id="A0AAV2JY64"/>
<dbReference type="PANTHER" id="PTHR12086:SF11">
    <property type="entry name" value="EF-HAND DOMAIN-CONTAINING FAMILY MEMBER C2"/>
    <property type="match status" value="1"/>
</dbReference>
<comment type="subcellular location">
    <subcellularLocation>
        <location evidence="1">Cytoplasm</location>
        <location evidence="1">Cytoskeleton</location>
        <location evidence="1">Flagellum axoneme</location>
    </subcellularLocation>
</comment>
<dbReference type="InterPro" id="IPR040193">
    <property type="entry name" value="EFHC1/EFHC2/EFHB"/>
</dbReference>
<dbReference type="FunFam" id="2.30.29.170:FF:000002">
    <property type="entry name" value="EF-hand domain (C-terminal) containing 1"/>
    <property type="match status" value="1"/>
</dbReference>
<dbReference type="InterPro" id="IPR011992">
    <property type="entry name" value="EF-hand-dom_pair"/>
</dbReference>
<dbReference type="Gene3D" id="1.10.238.10">
    <property type="entry name" value="EF-hand"/>
    <property type="match status" value="1"/>
</dbReference>
<dbReference type="SUPFAM" id="SSF47473">
    <property type="entry name" value="EF-hand"/>
    <property type="match status" value="1"/>
</dbReference>
<feature type="domain" description="DM10" evidence="11">
    <location>
        <begin position="221"/>
        <end position="360"/>
    </location>
</feature>
<keyword evidence="13" id="KW-1185">Reference proteome</keyword>
<feature type="domain" description="DM10" evidence="11">
    <location>
        <begin position="422"/>
        <end position="529"/>
    </location>
</feature>
<proteinExistence type="predicted"/>
<dbReference type="PROSITE" id="PS51336">
    <property type="entry name" value="DM10"/>
    <property type="match status" value="3"/>
</dbReference>
<dbReference type="PANTHER" id="PTHR12086">
    <property type="entry name" value="EF-HAND DOMAIN C-TERMINAL CONTAINING PROTEIN"/>
    <property type="match status" value="1"/>
</dbReference>
<dbReference type="Gene3D" id="2.30.29.170">
    <property type="match status" value="3"/>
</dbReference>
<reference evidence="12 13" key="1">
    <citation type="submission" date="2024-04" db="EMBL/GenBank/DDBJ databases">
        <authorList>
            <person name="Waldvogel A.-M."/>
            <person name="Schoenle A."/>
        </authorList>
    </citation>
    <scope>NUCLEOTIDE SEQUENCE [LARGE SCALE GENOMIC DNA]</scope>
</reference>
<evidence type="ECO:0000313" key="13">
    <source>
        <dbReference type="Proteomes" id="UP001497482"/>
    </source>
</evidence>
<dbReference type="PROSITE" id="PS50222">
    <property type="entry name" value="EF_HAND_2"/>
    <property type="match status" value="1"/>
</dbReference>
<dbReference type="SMART" id="SM00676">
    <property type="entry name" value="DM10"/>
    <property type="match status" value="3"/>
</dbReference>
<feature type="domain" description="DM10" evidence="11">
    <location>
        <begin position="72"/>
        <end position="177"/>
    </location>
</feature>
<dbReference type="FunFam" id="2.30.29.170:FF:000001">
    <property type="entry name" value="EF-hand domain containing 1"/>
    <property type="match status" value="1"/>
</dbReference>
<protein>
    <recommendedName>
        <fullName evidence="9">EF-hand domain-containing family member C2</fullName>
    </recommendedName>
</protein>
<dbReference type="FunFam" id="2.30.29.170:FF:000003">
    <property type="entry name" value="EF-hand domain (C-terminal) containing 1"/>
    <property type="match status" value="1"/>
</dbReference>
<keyword evidence="6" id="KW-0206">Cytoskeleton</keyword>
<dbReference type="Pfam" id="PF06565">
    <property type="entry name" value="DM10_dom"/>
    <property type="match status" value="3"/>
</dbReference>